<evidence type="ECO:0000259" key="3">
    <source>
        <dbReference type="Pfam" id="PF21049"/>
    </source>
</evidence>
<evidence type="ECO:0000256" key="2">
    <source>
        <dbReference type="SAM" id="MobiDB-lite"/>
    </source>
</evidence>
<feature type="compositionally biased region" description="Polar residues" evidence="2">
    <location>
        <begin position="1"/>
        <end position="15"/>
    </location>
</feature>
<feature type="compositionally biased region" description="Pro residues" evidence="2">
    <location>
        <begin position="1436"/>
        <end position="1468"/>
    </location>
</feature>
<keyword evidence="6" id="KW-1185">Reference proteome</keyword>
<dbReference type="Gene3D" id="1.25.10.10">
    <property type="entry name" value="Leucine-rich Repeat Variant"/>
    <property type="match status" value="1"/>
</dbReference>
<keyword evidence="5" id="KW-0430">Lectin</keyword>
<organism evidence="5 6">
    <name type="scientific">Planoprotostelium fungivorum</name>
    <dbReference type="NCBI Taxonomy" id="1890364"/>
    <lineage>
        <taxon>Eukaryota</taxon>
        <taxon>Amoebozoa</taxon>
        <taxon>Evosea</taxon>
        <taxon>Variosea</taxon>
        <taxon>Cavosteliida</taxon>
        <taxon>Cavosteliaceae</taxon>
        <taxon>Planoprotostelium</taxon>
    </lineage>
</organism>
<dbReference type="GO" id="GO:0030246">
    <property type="term" value="F:carbohydrate binding"/>
    <property type="evidence" value="ECO:0007669"/>
    <property type="project" value="UniProtKB-KW"/>
</dbReference>
<dbReference type="InterPro" id="IPR011989">
    <property type="entry name" value="ARM-like"/>
</dbReference>
<evidence type="ECO:0000313" key="6">
    <source>
        <dbReference type="Proteomes" id="UP000241769"/>
    </source>
</evidence>
<protein>
    <submittedName>
        <fullName evidence="5">Putative lectin protein</fullName>
    </submittedName>
</protein>
<dbReference type="Pfam" id="PF21049">
    <property type="entry name" value="CFA69_ARM_rpt"/>
    <property type="match status" value="2"/>
</dbReference>
<dbReference type="OrthoDB" id="191673at2759"/>
<dbReference type="EMBL" id="MDYQ01000029">
    <property type="protein sequence ID" value="PRP86570.1"/>
    <property type="molecule type" value="Genomic_DNA"/>
</dbReference>
<feature type="domain" description="Cilia- and flagella-associated protein 69 ARM repeats" evidence="3">
    <location>
        <begin position="36"/>
        <end position="484"/>
    </location>
</feature>
<accession>A0A2P6NRM9</accession>
<dbReference type="InterPro" id="IPR054508">
    <property type="entry name" value="PIR1-like_C"/>
</dbReference>
<proteinExistence type="predicted"/>
<feature type="region of interest" description="Disordered" evidence="2">
    <location>
        <begin position="1"/>
        <end position="24"/>
    </location>
</feature>
<evidence type="ECO:0000313" key="5">
    <source>
        <dbReference type="EMBL" id="PRP86570.1"/>
    </source>
</evidence>
<dbReference type="Pfam" id="PF22799">
    <property type="entry name" value="PIR1-like_C"/>
    <property type="match status" value="1"/>
</dbReference>
<sequence>MPNSRPTTANTSSTHLYEETETTEAPPHARLIAAKAITSLYEDRHSSQLYSRQMSAIEFACKQYADGFFLADLPVIQKIIDGALSRLSEPGGFGFIRPLLSIINVTEQRFYIEKTSDPTNYKSHLVDYFACCGRLLCSLDAVTAQNATSPREEETEETPQTIAQRIMGLQRQIAVMLNSYAQSSSHHDIIYRCLEEAKMVEHIGRALFKEVGLRSLPSQQSFIAERRAQTLLLLDFLREMSHRQRVIDQMFDGGLSSLLFTILGDTPRESILNELWSLTELTRIILEAAPHAAKELDYLHVLDNFNKMLSQLMTMPFDLIEEVLDAVNEILVLISLIVNREVSHDFFSASGLLDVLLSLSTPEYEDMGLLRKNNGEQAFETKQLSMQILTVLASGQSACVEKIYKSNFHAMLLAYAGREHDKRLEVIAWKPNQILNLQNQVFYAWFHMSRHTKFNRYIIDRGAINILLSWLDSNEKAEVKSNAIAALATLCQDTTEDLDLLILEKFSVLFHENLQDNVLTDVLSCTSTLISKSARSMEAFARQNGIDVIIPLLRSVREKLNMQRDDSHLVAVVELAWTISQEKRQAEEFTQKGGITCLMDLLAAKPSPAVQKQIVRALSDACDQPFCVDQVVQWKNKKKKEDCFKLLVEMWKEEGARLGVREGSRGQIIDMDMPLSTAGTDMRETIFVLMSKLKMEERYGGSSVKEWDSQSIGKLYLIERYMDFRIGEEWRKMQKQLETEGLNPIPADRRELDQRIVKSRETAQRVRQMQDDAVEEEHRRELEEEKKLYQSIADKSLVFDTTFLSVLDTLCRGHRGDALGSIRCGKFNTKNTIFFTTDENSSLRLALAQLNKVLDFTTRKPTRAPRWLLLPETQPSQDIIRNETYLRTTRTTTTNILTITMKHAFTLLLLALSTTAWADNCQAGYSWCPGINACYDPFQYNCDRDQYHGQNRLCAAGTVSCNDVCIASCAYKCGSDGGYTVKNDRTCPPPPACVNDNMMACGAACYDKRKFCCVSGQPQEISTCPQPTSPVCDITSNCPFGIYKVGCLPDGQLRLNYGPGALPVSFTLSAGALYDQKGQRCYISSSGQLQCNQVAQTSNTFFGISGDFLSRNGNLVWYYCAVGTGGYNLYANNIDSVACSATYLYVTLSCPTVPTTPSTKPITSTSPPPTKPPATTSYVPATSSIPPTTAPCVPGGVVIPIPFCYFSFDFGILGGLLKDDSGRGRHATCLGQPKSIEGKSKLALGFDFSLGFQGLRLDQTAGLDGDFSVATWLKVNLSFSSEIPNFCLTLRQIQDSDKVMKIVSTKKGLFSLLTGWELSLCPRTKTVTFVSGFSSVSWRIDLSVDVWFHLAFTAEKSGKVNLYINGVAGATQWVFLSKCSGSLYIASDKSNCNFKGAFDDFLLFDLCISVQQIISIISNRCVPATLPSTTKVVTSLPPPPPPSSTVAPPPPPPSSTVAHPHPPPPTKPPGKKCGLPWLYWSFDHIKQGKCSDDSGHGRHGWFSSDFSLVPGKLRQGCNWKNNNNLHITLSQCELHKSFTVATWLRLDSIGGKNVIASTKSLFSGWELALDGNAKFITFQSSLGSWVGWDASSLRVGVWVHVAIAISFDHAELYLDGESCGYKPIASCYQSYIGLSVGGKLWANPLHGTLDEFLMFDRVLNKEEICDARDKYQTGTMVSGDNWSKQTESHDWGVGWEFGGLLSGLGLNRLHNWWIF</sequence>
<feature type="coiled-coil region" evidence="1">
    <location>
        <begin position="766"/>
        <end position="795"/>
    </location>
</feature>
<dbReference type="SUPFAM" id="SSF48371">
    <property type="entry name" value="ARM repeat"/>
    <property type="match status" value="1"/>
</dbReference>
<keyword evidence="1" id="KW-0175">Coiled coil</keyword>
<gene>
    <name evidence="5" type="ORF">PROFUN_05208</name>
</gene>
<dbReference type="SUPFAM" id="SSF49899">
    <property type="entry name" value="Concanavalin A-like lectins/glucanases"/>
    <property type="match status" value="2"/>
</dbReference>
<name>A0A2P6NRM9_9EUKA</name>
<feature type="compositionally biased region" description="Low complexity" evidence="2">
    <location>
        <begin position="1154"/>
        <end position="1165"/>
    </location>
</feature>
<dbReference type="InterPro" id="IPR016024">
    <property type="entry name" value="ARM-type_fold"/>
</dbReference>
<feature type="domain" description="Cell wall mannoprotein PIR1-like C-terminal" evidence="4">
    <location>
        <begin position="1071"/>
        <end position="1140"/>
    </location>
</feature>
<dbReference type="InterPro" id="IPR048733">
    <property type="entry name" value="CFA69_ARM_dom"/>
</dbReference>
<feature type="region of interest" description="Disordered" evidence="2">
    <location>
        <begin position="1154"/>
        <end position="1178"/>
    </location>
</feature>
<dbReference type="InParanoid" id="A0A2P6NRM9"/>
<dbReference type="PANTHER" id="PTHR14716">
    <property type="entry name" value="CILIA- AND FLAGELLA-ASSOCIATED PROTEIN 69"/>
    <property type="match status" value="1"/>
</dbReference>
<dbReference type="Gene3D" id="2.60.120.200">
    <property type="match status" value="2"/>
</dbReference>
<evidence type="ECO:0000259" key="4">
    <source>
        <dbReference type="Pfam" id="PF22799"/>
    </source>
</evidence>
<feature type="domain" description="Cilia- and flagella-associated protein 69 ARM repeats" evidence="3">
    <location>
        <begin position="515"/>
        <end position="678"/>
    </location>
</feature>
<dbReference type="Pfam" id="PF13385">
    <property type="entry name" value="Laminin_G_3"/>
    <property type="match status" value="2"/>
</dbReference>
<feature type="region of interest" description="Disordered" evidence="2">
    <location>
        <begin position="1432"/>
        <end position="1469"/>
    </location>
</feature>
<reference evidence="5 6" key="1">
    <citation type="journal article" date="2018" name="Genome Biol. Evol.">
        <title>Multiple Roots of Fruiting Body Formation in Amoebozoa.</title>
        <authorList>
            <person name="Hillmann F."/>
            <person name="Forbes G."/>
            <person name="Novohradska S."/>
            <person name="Ferling I."/>
            <person name="Riege K."/>
            <person name="Groth M."/>
            <person name="Westermann M."/>
            <person name="Marz M."/>
            <person name="Spaller T."/>
            <person name="Winckler T."/>
            <person name="Schaap P."/>
            <person name="Glockner G."/>
        </authorList>
    </citation>
    <scope>NUCLEOTIDE SEQUENCE [LARGE SCALE GENOMIC DNA]</scope>
    <source>
        <strain evidence="5 6">Jena</strain>
    </source>
</reference>
<dbReference type="PANTHER" id="PTHR14716:SF0">
    <property type="entry name" value="CILIA- AND FLAGELLA-ASSOCIATED PROTEIN 69"/>
    <property type="match status" value="1"/>
</dbReference>
<dbReference type="InterPro" id="IPR013320">
    <property type="entry name" value="ConA-like_dom_sf"/>
</dbReference>
<dbReference type="InterPro" id="IPR048732">
    <property type="entry name" value="CFA69"/>
</dbReference>
<dbReference type="Proteomes" id="UP000241769">
    <property type="component" value="Unassembled WGS sequence"/>
</dbReference>
<evidence type="ECO:0000256" key="1">
    <source>
        <dbReference type="SAM" id="Coils"/>
    </source>
</evidence>
<comment type="caution">
    <text evidence="5">The sequence shown here is derived from an EMBL/GenBank/DDBJ whole genome shotgun (WGS) entry which is preliminary data.</text>
</comment>